<dbReference type="PANTHER" id="PTHR43977">
    <property type="entry name" value="STRUCTURAL MAINTENANCE OF CHROMOSOMES PROTEIN 3"/>
    <property type="match status" value="1"/>
</dbReference>
<evidence type="ECO:0000313" key="9">
    <source>
        <dbReference type="Proteomes" id="UP001377337"/>
    </source>
</evidence>
<keyword evidence="4 6" id="KW-0175">Coiled coil</keyword>
<protein>
    <recommendedName>
        <fullName evidence="6">Chromosome partition protein Smc</fullName>
    </recommendedName>
</protein>
<feature type="coiled-coil region" evidence="6">
    <location>
        <begin position="420"/>
        <end position="465"/>
    </location>
</feature>
<dbReference type="Pfam" id="PF06470">
    <property type="entry name" value="SMC_hinge"/>
    <property type="match status" value="1"/>
</dbReference>
<dbReference type="EMBL" id="CP147407">
    <property type="protein sequence ID" value="WXB98735.1"/>
    <property type="molecule type" value="Genomic_DNA"/>
</dbReference>
<evidence type="ECO:0000259" key="7">
    <source>
        <dbReference type="SMART" id="SM00968"/>
    </source>
</evidence>
<keyword evidence="3 6" id="KW-0067">ATP-binding</keyword>
<dbReference type="InterPro" id="IPR011890">
    <property type="entry name" value="SMC_prok"/>
</dbReference>
<comment type="subunit">
    <text evidence="6">Homodimer.</text>
</comment>
<comment type="function">
    <text evidence="6">Required for chromosome condensation and partitioning.</text>
</comment>
<comment type="similarity">
    <text evidence="6">Belongs to the SMC family.</text>
</comment>
<dbReference type="PIRSF" id="PIRSF005719">
    <property type="entry name" value="SMC"/>
    <property type="match status" value="1"/>
</dbReference>
<dbReference type="Gene3D" id="3.30.70.1620">
    <property type="match status" value="1"/>
</dbReference>
<dbReference type="HAMAP" id="MF_01894">
    <property type="entry name" value="Smc_prok"/>
    <property type="match status" value="1"/>
</dbReference>
<keyword evidence="9" id="KW-1185">Reference proteome</keyword>
<feature type="coiled-coil region" evidence="6">
    <location>
        <begin position="276"/>
        <end position="373"/>
    </location>
</feature>
<feature type="coiled-coil region" evidence="6">
    <location>
        <begin position="994"/>
        <end position="1024"/>
    </location>
</feature>
<feature type="coiled-coil region" evidence="6">
    <location>
        <begin position="819"/>
        <end position="916"/>
    </location>
</feature>
<dbReference type="Gene3D" id="3.40.50.300">
    <property type="entry name" value="P-loop containing nucleotide triphosphate hydrolases"/>
    <property type="match status" value="2"/>
</dbReference>
<dbReference type="InterPro" id="IPR027417">
    <property type="entry name" value="P-loop_NTPase"/>
</dbReference>
<gene>
    <name evidence="6 8" type="primary">smc</name>
    <name evidence="8" type="ORF">WCV65_09750</name>
</gene>
<accession>A0ABZ2NN85</accession>
<evidence type="ECO:0000256" key="2">
    <source>
        <dbReference type="ARBA" id="ARBA00022741"/>
    </source>
</evidence>
<sequence length="1188" mass="135387">MFLKRLDIAGFKSFADRASVDFVKGVTAVVGPNGSGKSNITDAVRWVLGEQSAKSLRGGKMEDIIFAGSDSRRGLNLAEVTLTLDNEDHFLPIDFHEVSITRKVFRSGESEYYINKQSCRLKDIVDLFMDSGLGKEAFSIISQGKVEEILSSKAEERRSIFEEAAGVLKYKTRKKKAEHKLSETHDNLNRVQDILHELEGQVEPLKVQASIAKDYLEKKEELEQIEVALTVHDIEELHQKWTSLTKTAESTREKETELAASVQKQEMAISDSRSRVSELDETLDSLQQILLQTSEELEKLEGRKEVLKERRKNAQANRGQLEQLIDELSGKIELLARDRDLEAEKVALLSAEMKEAKQLVKEKQSLLDAQNGNIEHDIERLKSEYFDILNQQTSAKNETSYITEQLRQQSVKNERLSDGNSKYLQERLLLSEEKEKLQKEFTEAEKAMNEQVTAFRQAINRLETNRDSYSKNESALYKAYQYLQQIRSRKEMLEAMQEDYSGFFQGVKEILKARERFSGIHGAIAELLKTEKEYETAIEIALGAASQHIVTEDEKVARSAIAYLKQNSFGRATFLPLSIMKSRKIGTSDKMKLSEHSSFIGIASELAVFDSRYSAVMENLLGAVIVARDLKGANELSKILQFRYRIVTLDGDVVNPGGSMTGGAVKQKTGSLLSRNRELEAIAVQLKEMETQTAELEADVKKRKSSLQEQEQQVEELRKAGDALRINLNTLQTAVKEAEWKVKNVNDHLSIYDAEKESFDHEWQKNEARLTELNALIEKTAAQLKQMDTEISKLSSLKSTQQESRAGLQQELTELKIILAGKQQSYENVSEKAGRLKEEHDENLRRLKEAEEDLSLLTTEVSSNTSGEQTLANASTEKLNEKNKTIEMIAEKKSERTNLQQRLESMEHELKESSRIYKQISDWLKDEELKITRLDIELDTKLNHLRQEYLLTFERAKERYELTLEPEEARRKVKLIKRGIEELGTVNLGAIDEYERVSERYQFLHDQREDLLEAKNTLHQVIDEMDGEMKRRFSTTFEQIRSHFESVFQALFGGGRAELRLSDPEDLLNTGVDIVAQPPGKKLQHLSLLSGGERALTAIALLFSILKVRPVPFCILDEVEAALDEANVYRFAQYLKQFSEQTQFIVITHRKGTMEECDVLYGVTMQESGVSKLVSVRLEDSKEFATTK</sequence>
<evidence type="ECO:0000256" key="6">
    <source>
        <dbReference type="HAMAP-Rule" id="MF_01894"/>
    </source>
</evidence>
<dbReference type="InterPro" id="IPR010935">
    <property type="entry name" value="SMC_hinge"/>
</dbReference>
<dbReference type="Gene3D" id="1.20.1060.20">
    <property type="match status" value="1"/>
</dbReference>
<evidence type="ECO:0000256" key="3">
    <source>
        <dbReference type="ARBA" id="ARBA00022840"/>
    </source>
</evidence>
<dbReference type="InterPro" id="IPR024704">
    <property type="entry name" value="SMC"/>
</dbReference>
<comment type="domain">
    <text evidence="6">Contains large globular domains required for ATP hydrolysis at each terminus and a third globular domain forming a flexible hinge near the middle of the molecule. These domains are separated by coiled-coil structures.</text>
</comment>
<evidence type="ECO:0000256" key="5">
    <source>
        <dbReference type="ARBA" id="ARBA00023125"/>
    </source>
</evidence>
<dbReference type="InterPro" id="IPR003395">
    <property type="entry name" value="RecF/RecN/SMC_N"/>
</dbReference>
<organism evidence="8 9">
    <name type="scientific">Metabacillus sediminis</name>
    <dbReference type="NCBI Taxonomy" id="3117746"/>
    <lineage>
        <taxon>Bacteria</taxon>
        <taxon>Bacillati</taxon>
        <taxon>Bacillota</taxon>
        <taxon>Bacilli</taxon>
        <taxon>Bacillales</taxon>
        <taxon>Bacillaceae</taxon>
        <taxon>Metabacillus</taxon>
    </lineage>
</organism>
<dbReference type="Pfam" id="PF02463">
    <property type="entry name" value="SMC_N"/>
    <property type="match status" value="2"/>
</dbReference>
<feature type="coiled-coil region" evidence="6">
    <location>
        <begin position="679"/>
        <end position="790"/>
    </location>
</feature>
<evidence type="ECO:0000313" key="8">
    <source>
        <dbReference type="EMBL" id="WXB98735.1"/>
    </source>
</evidence>
<dbReference type="InterPro" id="IPR036277">
    <property type="entry name" value="SMC_hinge_sf"/>
</dbReference>
<dbReference type="NCBIfam" id="TIGR02168">
    <property type="entry name" value="SMC_prok_B"/>
    <property type="match status" value="1"/>
</dbReference>
<keyword evidence="2 6" id="KW-0547">Nucleotide-binding</keyword>
<dbReference type="SUPFAM" id="SSF52540">
    <property type="entry name" value="P-loop containing nucleoside triphosphate hydrolases"/>
    <property type="match status" value="1"/>
</dbReference>
<dbReference type="Proteomes" id="UP001377337">
    <property type="component" value="Chromosome"/>
</dbReference>
<dbReference type="SMART" id="SM00968">
    <property type="entry name" value="SMC_hinge"/>
    <property type="match status" value="1"/>
</dbReference>
<evidence type="ECO:0000256" key="1">
    <source>
        <dbReference type="ARBA" id="ARBA00022490"/>
    </source>
</evidence>
<feature type="binding site" evidence="6">
    <location>
        <begin position="32"/>
        <end position="39"/>
    </location>
    <ligand>
        <name>ATP</name>
        <dbReference type="ChEBI" id="CHEBI:30616"/>
    </ligand>
</feature>
<proteinExistence type="inferred from homology"/>
<dbReference type="RefSeq" id="WP_338781908.1">
    <property type="nucleotide sequence ID" value="NZ_CP147407.1"/>
</dbReference>
<dbReference type="SUPFAM" id="SSF75553">
    <property type="entry name" value="Smc hinge domain"/>
    <property type="match status" value="1"/>
</dbReference>
<feature type="coiled-coil region" evidence="6">
    <location>
        <begin position="174"/>
        <end position="201"/>
    </location>
</feature>
<dbReference type="CDD" id="cd03278">
    <property type="entry name" value="ABC_SMC_barmotin"/>
    <property type="match status" value="2"/>
</dbReference>
<keyword evidence="5 6" id="KW-0238">DNA-binding</keyword>
<evidence type="ECO:0000256" key="4">
    <source>
        <dbReference type="ARBA" id="ARBA00023054"/>
    </source>
</evidence>
<keyword evidence="1 6" id="KW-0963">Cytoplasm</keyword>
<reference evidence="8 9" key="1">
    <citation type="submission" date="2024-02" db="EMBL/GenBank/DDBJ databases">
        <title>Seven novel Bacillus-like species.</title>
        <authorList>
            <person name="Liu G."/>
        </authorList>
    </citation>
    <scope>NUCLEOTIDE SEQUENCE [LARGE SCALE GENOMIC DNA]</scope>
    <source>
        <strain evidence="8 9">FJAT-52054</strain>
    </source>
</reference>
<name>A0ABZ2NN85_9BACI</name>
<feature type="domain" description="SMC hinge" evidence="7">
    <location>
        <begin position="518"/>
        <end position="637"/>
    </location>
</feature>
<comment type="subcellular location">
    <subcellularLocation>
        <location evidence="6">Cytoplasm</location>
    </subcellularLocation>
</comment>